<accession>A0ABS7P3U9</accession>
<dbReference type="Proteomes" id="UP000825228">
    <property type="component" value="Unassembled WGS sequence"/>
</dbReference>
<dbReference type="PANTHER" id="PTHR33877">
    <property type="entry name" value="SLL1193 PROTEIN"/>
    <property type="match status" value="1"/>
</dbReference>
<protein>
    <submittedName>
        <fullName evidence="3">HNH endonuclease</fullName>
    </submittedName>
</protein>
<keyword evidence="3" id="KW-0378">Hydrolase</keyword>
<feature type="domain" description="HNH nuclease" evidence="2">
    <location>
        <begin position="15"/>
        <end position="69"/>
    </location>
</feature>
<comment type="caution">
    <text evidence="3">The sequence shown here is derived from an EMBL/GenBank/DDBJ whole genome shotgun (WGS) entry which is preliminary data.</text>
</comment>
<dbReference type="GO" id="GO:0004519">
    <property type="term" value="F:endonuclease activity"/>
    <property type="evidence" value="ECO:0007669"/>
    <property type="project" value="UniProtKB-KW"/>
</dbReference>
<dbReference type="PANTHER" id="PTHR33877:SF2">
    <property type="entry name" value="OS07G0170200 PROTEIN"/>
    <property type="match status" value="1"/>
</dbReference>
<evidence type="ECO:0000256" key="1">
    <source>
        <dbReference type="SAM" id="MobiDB-lite"/>
    </source>
</evidence>
<dbReference type="CDD" id="cd00085">
    <property type="entry name" value="HNHc"/>
    <property type="match status" value="1"/>
</dbReference>
<dbReference type="EMBL" id="JABUBU010000006">
    <property type="protein sequence ID" value="MBY6367080.1"/>
    <property type="molecule type" value="Genomic_DNA"/>
</dbReference>
<sequence length="108" mass="12322">MTWDSNSDTRHVPHRLQQRCFKRDHHTCRQCGYIGGGPHTLFADHILNKESGGSDTLDNLQTLCRTCHSAKTRDEIAAGHARRRNSLRLPTESHPGLQSGRRKPDPWE</sequence>
<evidence type="ECO:0000313" key="4">
    <source>
        <dbReference type="Proteomes" id="UP000825228"/>
    </source>
</evidence>
<keyword evidence="4" id="KW-1185">Reference proteome</keyword>
<name>A0ABS7P3U9_9NOCA</name>
<reference evidence="3 4" key="1">
    <citation type="submission" date="2020-06" db="EMBL/GenBank/DDBJ databases">
        <title>Taxonomy, biology and ecology of Rhodococcus bacteria occurring in California pistachio and other woody hosts as revealed by genome sequence analyses.</title>
        <authorList>
            <person name="Gai Y."/>
            <person name="Riely B."/>
        </authorList>
    </citation>
    <scope>NUCLEOTIDE SEQUENCE [LARGE SCALE GENOMIC DNA]</scope>
    <source>
        <strain evidence="3 4">BP-281</strain>
    </source>
</reference>
<dbReference type="InterPro" id="IPR052892">
    <property type="entry name" value="NA-targeting_endonuclease"/>
</dbReference>
<organism evidence="3 4">
    <name type="scientific">Rhodococcoides corynebacterioides</name>
    <dbReference type="NCBI Taxonomy" id="53972"/>
    <lineage>
        <taxon>Bacteria</taxon>
        <taxon>Bacillati</taxon>
        <taxon>Actinomycetota</taxon>
        <taxon>Actinomycetes</taxon>
        <taxon>Mycobacteriales</taxon>
        <taxon>Nocardiaceae</taxon>
        <taxon>Rhodococcoides</taxon>
    </lineage>
</organism>
<dbReference type="InterPro" id="IPR002711">
    <property type="entry name" value="HNH"/>
</dbReference>
<dbReference type="Pfam" id="PF01844">
    <property type="entry name" value="HNH"/>
    <property type="match status" value="1"/>
</dbReference>
<dbReference type="Gene3D" id="1.10.30.50">
    <property type="match status" value="1"/>
</dbReference>
<dbReference type="InterPro" id="IPR003615">
    <property type="entry name" value="HNH_nuc"/>
</dbReference>
<gene>
    <name evidence="3" type="ORF">HQ603_09970</name>
</gene>
<proteinExistence type="predicted"/>
<keyword evidence="3" id="KW-0255">Endonuclease</keyword>
<feature type="region of interest" description="Disordered" evidence="1">
    <location>
        <begin position="75"/>
        <end position="108"/>
    </location>
</feature>
<evidence type="ECO:0000259" key="2">
    <source>
        <dbReference type="SMART" id="SM00507"/>
    </source>
</evidence>
<evidence type="ECO:0000313" key="3">
    <source>
        <dbReference type="EMBL" id="MBY6367080.1"/>
    </source>
</evidence>
<keyword evidence="3" id="KW-0540">Nuclease</keyword>
<dbReference type="SMART" id="SM00507">
    <property type="entry name" value="HNHc"/>
    <property type="match status" value="1"/>
</dbReference>
<dbReference type="RefSeq" id="WP_222684385.1">
    <property type="nucleotide sequence ID" value="NZ_JABUBT010000007.1"/>
</dbReference>